<dbReference type="PROSITE" id="PS50928">
    <property type="entry name" value="ABC_TM1"/>
    <property type="match status" value="1"/>
</dbReference>
<evidence type="ECO:0000256" key="7">
    <source>
        <dbReference type="ARBA" id="ARBA00023136"/>
    </source>
</evidence>
<feature type="transmembrane region" description="Helical" evidence="8">
    <location>
        <begin position="61"/>
        <end position="84"/>
    </location>
</feature>
<keyword evidence="2 8" id="KW-0813">Transport</keyword>
<evidence type="ECO:0000256" key="2">
    <source>
        <dbReference type="ARBA" id="ARBA00022448"/>
    </source>
</evidence>
<dbReference type="PANTHER" id="PTHR43357:SF4">
    <property type="entry name" value="INNER MEMBRANE ABC TRANSPORTER PERMEASE PROTEIN YDCV"/>
    <property type="match status" value="1"/>
</dbReference>
<feature type="domain" description="ABC transmembrane type-1" evidence="9">
    <location>
        <begin position="55"/>
        <end position="246"/>
    </location>
</feature>
<keyword evidence="7 8" id="KW-0472">Membrane</keyword>
<dbReference type="Gene3D" id="1.10.3720.10">
    <property type="entry name" value="MetI-like"/>
    <property type="match status" value="1"/>
</dbReference>
<name>A0A9J6PIQ2_9PROT</name>
<comment type="subcellular location">
    <subcellularLocation>
        <location evidence="1">Cell inner membrane</location>
        <topology evidence="1">Multi-pass membrane protein</topology>
    </subcellularLocation>
    <subcellularLocation>
        <location evidence="8">Cell membrane</location>
        <topology evidence="8">Multi-pass membrane protein</topology>
    </subcellularLocation>
</comment>
<reference evidence="10" key="1">
    <citation type="submission" date="2022-06" db="EMBL/GenBank/DDBJ databases">
        <title>Isolation and Genomics of Futiania mangrovii gen. nov., sp. nov., a Rare and Metabolically-versatile member in the Class Alphaproteobacteria.</title>
        <authorList>
            <person name="Liu L."/>
            <person name="Huang W.-C."/>
            <person name="Pan J."/>
            <person name="Li J."/>
            <person name="Huang Y."/>
            <person name="Du H."/>
            <person name="Liu Y."/>
            <person name="Li M."/>
        </authorList>
    </citation>
    <scope>NUCLEOTIDE SEQUENCE</scope>
    <source>
        <strain evidence="10">FT118</strain>
    </source>
</reference>
<comment type="caution">
    <text evidence="10">The sequence shown here is derived from an EMBL/GenBank/DDBJ whole genome shotgun (WGS) entry which is preliminary data.</text>
</comment>
<dbReference type="GO" id="GO:0005886">
    <property type="term" value="C:plasma membrane"/>
    <property type="evidence" value="ECO:0007669"/>
    <property type="project" value="UniProtKB-SubCell"/>
</dbReference>
<dbReference type="CDD" id="cd06261">
    <property type="entry name" value="TM_PBP2"/>
    <property type="match status" value="1"/>
</dbReference>
<dbReference type="InterPro" id="IPR035906">
    <property type="entry name" value="MetI-like_sf"/>
</dbReference>
<protein>
    <submittedName>
        <fullName evidence="10">ABC transporter permease subunit</fullName>
    </submittedName>
</protein>
<accession>A0A9J6PIQ2</accession>
<evidence type="ECO:0000313" key="11">
    <source>
        <dbReference type="Proteomes" id="UP001055804"/>
    </source>
</evidence>
<evidence type="ECO:0000256" key="8">
    <source>
        <dbReference type="RuleBase" id="RU363032"/>
    </source>
</evidence>
<feature type="transmembrane region" description="Helical" evidence="8">
    <location>
        <begin position="221"/>
        <end position="250"/>
    </location>
</feature>
<keyword evidence="11" id="KW-1185">Reference proteome</keyword>
<dbReference type="AlphaFoldDB" id="A0A9J6PIQ2"/>
<evidence type="ECO:0000313" key="10">
    <source>
        <dbReference type="EMBL" id="MCP1337688.1"/>
    </source>
</evidence>
<keyword evidence="5 8" id="KW-0812">Transmembrane</keyword>
<comment type="similarity">
    <text evidence="8">Belongs to the binding-protein-dependent transport system permease family.</text>
</comment>
<feature type="transmembrane region" description="Helical" evidence="8">
    <location>
        <begin position="122"/>
        <end position="142"/>
    </location>
</feature>
<feature type="transmembrane region" description="Helical" evidence="8">
    <location>
        <begin position="96"/>
        <end position="116"/>
    </location>
</feature>
<dbReference type="RefSeq" id="WP_269333649.1">
    <property type="nucleotide sequence ID" value="NZ_JAMZFT010000003.1"/>
</dbReference>
<evidence type="ECO:0000256" key="5">
    <source>
        <dbReference type="ARBA" id="ARBA00022692"/>
    </source>
</evidence>
<dbReference type="EMBL" id="JAMZFT010000003">
    <property type="protein sequence ID" value="MCP1337688.1"/>
    <property type="molecule type" value="Genomic_DNA"/>
</dbReference>
<sequence length="256" mass="27282">MFVITLIYLVFLAAPIVLLFVGSFGASWTNTLLPSGFTDRWYMEVFSDPSFQRAFTTSLQVVAATCLINALLGVPLAYAIFAAAHRGVQVAARIMSLLPIAVPELVLAFGFILVFSSDTLPFLGSVWLLIAAHVVVTLPYLLNTLLADMRHLGLGEMERVADTLGASFANRFFDIVLPSLRYSLLSGLIMVAAISIGEFQISNLVAGFLSRTYPVVLLQAFYGATGFACAATVVLLVLAFVAAGGGALAARAGHAR</sequence>
<evidence type="ECO:0000256" key="4">
    <source>
        <dbReference type="ARBA" id="ARBA00022519"/>
    </source>
</evidence>
<keyword evidence="6 8" id="KW-1133">Transmembrane helix</keyword>
<dbReference type="GO" id="GO:0055085">
    <property type="term" value="P:transmembrane transport"/>
    <property type="evidence" value="ECO:0007669"/>
    <property type="project" value="InterPro"/>
</dbReference>
<organism evidence="10 11">
    <name type="scientific">Futiania mangrovi</name>
    <dbReference type="NCBI Taxonomy" id="2959716"/>
    <lineage>
        <taxon>Bacteria</taxon>
        <taxon>Pseudomonadati</taxon>
        <taxon>Pseudomonadota</taxon>
        <taxon>Alphaproteobacteria</taxon>
        <taxon>Futianiales</taxon>
        <taxon>Futianiaceae</taxon>
        <taxon>Futiania</taxon>
    </lineage>
</organism>
<dbReference type="SUPFAM" id="SSF161098">
    <property type="entry name" value="MetI-like"/>
    <property type="match status" value="1"/>
</dbReference>
<dbReference type="PANTHER" id="PTHR43357">
    <property type="entry name" value="INNER MEMBRANE ABC TRANSPORTER PERMEASE PROTEIN YDCV"/>
    <property type="match status" value="1"/>
</dbReference>
<feature type="transmembrane region" description="Helical" evidence="8">
    <location>
        <begin position="180"/>
        <end position="201"/>
    </location>
</feature>
<dbReference type="Pfam" id="PF00528">
    <property type="entry name" value="BPD_transp_1"/>
    <property type="match status" value="1"/>
</dbReference>
<dbReference type="Proteomes" id="UP001055804">
    <property type="component" value="Unassembled WGS sequence"/>
</dbReference>
<keyword evidence="4" id="KW-0997">Cell inner membrane</keyword>
<gene>
    <name evidence="10" type="ORF">NJQ99_14795</name>
</gene>
<evidence type="ECO:0000256" key="1">
    <source>
        <dbReference type="ARBA" id="ARBA00004429"/>
    </source>
</evidence>
<proteinExistence type="inferred from homology"/>
<evidence type="ECO:0000259" key="9">
    <source>
        <dbReference type="PROSITE" id="PS50928"/>
    </source>
</evidence>
<evidence type="ECO:0000256" key="6">
    <source>
        <dbReference type="ARBA" id="ARBA00022989"/>
    </source>
</evidence>
<keyword evidence="3" id="KW-1003">Cell membrane</keyword>
<evidence type="ECO:0000256" key="3">
    <source>
        <dbReference type="ARBA" id="ARBA00022475"/>
    </source>
</evidence>
<dbReference type="InterPro" id="IPR000515">
    <property type="entry name" value="MetI-like"/>
</dbReference>